<organism evidence="1">
    <name type="scientific">marine sediment metagenome</name>
    <dbReference type="NCBI Taxonomy" id="412755"/>
    <lineage>
        <taxon>unclassified sequences</taxon>
        <taxon>metagenomes</taxon>
        <taxon>ecological metagenomes</taxon>
    </lineage>
</organism>
<reference evidence="1" key="1">
    <citation type="journal article" date="2014" name="Front. Microbiol.">
        <title>High frequency of phylogenetically diverse reductive dehalogenase-homologous genes in deep subseafloor sedimentary metagenomes.</title>
        <authorList>
            <person name="Kawai M."/>
            <person name="Futagami T."/>
            <person name="Toyoda A."/>
            <person name="Takaki Y."/>
            <person name="Nishi S."/>
            <person name="Hori S."/>
            <person name="Arai W."/>
            <person name="Tsubouchi T."/>
            <person name="Morono Y."/>
            <person name="Uchiyama I."/>
            <person name="Ito T."/>
            <person name="Fujiyama A."/>
            <person name="Inagaki F."/>
            <person name="Takami H."/>
        </authorList>
    </citation>
    <scope>NUCLEOTIDE SEQUENCE</scope>
    <source>
        <strain evidence="1">Expedition CK06-06</strain>
    </source>
</reference>
<evidence type="ECO:0000313" key="1">
    <source>
        <dbReference type="EMBL" id="GAF94855.1"/>
    </source>
</evidence>
<proteinExistence type="predicted"/>
<dbReference type="AlphaFoldDB" id="X0V2J3"/>
<gene>
    <name evidence="1" type="ORF">S01H1_19521</name>
</gene>
<comment type="caution">
    <text evidence="1">The sequence shown here is derived from an EMBL/GenBank/DDBJ whole genome shotgun (WGS) entry which is preliminary data.</text>
</comment>
<accession>X0V2J3</accession>
<sequence>MSTKLPKTKVCSRCLKRKNLDQFGSNPRMKLGRKSYCKACAAELQREWNARERMKKDLTKQVRAILAEKRKDIRKAVRR</sequence>
<name>X0V2J3_9ZZZZ</name>
<dbReference type="EMBL" id="BARS01010553">
    <property type="protein sequence ID" value="GAF94855.1"/>
    <property type="molecule type" value="Genomic_DNA"/>
</dbReference>
<protein>
    <submittedName>
        <fullName evidence="1">Uncharacterized protein</fullName>
    </submittedName>
</protein>